<feature type="domain" description="CBS" evidence="3">
    <location>
        <begin position="186"/>
        <end position="240"/>
    </location>
</feature>
<feature type="domain" description="CBS" evidence="3">
    <location>
        <begin position="49"/>
        <end position="105"/>
    </location>
</feature>
<evidence type="ECO:0000313" key="5">
    <source>
        <dbReference type="Proteomes" id="UP000002593"/>
    </source>
</evidence>
<keyword evidence="5" id="KW-1185">Reference proteome</keyword>
<dbReference type="OrthoDB" id="8919at2157"/>
<reference evidence="4 5" key="1">
    <citation type="journal article" date="2007" name="Archaea">
        <title>The genome of Hyperthermus butylicus: a sulfur-reducing, peptide fermenting, neutrophilic Crenarchaeote growing up to 108 degrees C.</title>
        <authorList>
            <person name="Brugger K."/>
            <person name="Chen L."/>
            <person name="Stark M."/>
            <person name="Zibat A."/>
            <person name="Redder P."/>
            <person name="Ruepp A."/>
            <person name="Awayez M."/>
            <person name="She Q."/>
            <person name="Garrett R.A."/>
            <person name="Klenk H.P."/>
        </authorList>
    </citation>
    <scope>NUCLEOTIDE SEQUENCE [LARGE SCALE GENOMIC DNA]</scope>
    <source>
        <strain evidence="5">DSM 5456 / JCM 9403 / PLM1-5</strain>
    </source>
</reference>
<dbReference type="PANTHER" id="PTHR43080">
    <property type="entry name" value="CBS DOMAIN-CONTAINING PROTEIN CBSX3, MITOCHONDRIAL"/>
    <property type="match status" value="1"/>
</dbReference>
<evidence type="ECO:0000256" key="1">
    <source>
        <dbReference type="ARBA" id="ARBA00023122"/>
    </source>
</evidence>
<dbReference type="Proteomes" id="UP000002593">
    <property type="component" value="Chromosome"/>
</dbReference>
<proteinExistence type="predicted"/>
<dbReference type="InterPro" id="IPR046342">
    <property type="entry name" value="CBS_dom_sf"/>
</dbReference>
<sequence>MRRIIREYYVRVIPVVADEKTLKLIGVVRRGNLLYISSTRTEFTARDIMDEPKIVARPSDDARELADRLIETDEWYAPVVDDAGKLLGLVGLENIIGYVVNHEPEKLMKPVEEFMERNVVYVEPTTPVYKVWQVMMSKRFAALPVVSEGKLIGVIAEHDLIVRGFARPDFESPSGIRRGPLVRELMSTPPVTVLPTVPLLSAARLIVERYIGRVYVVDDDESLLGVVDRSDIVRAWLTAR</sequence>
<accession>A2BLX2</accession>
<dbReference type="Gene3D" id="3.10.580.10">
    <property type="entry name" value="CBS-domain"/>
    <property type="match status" value="2"/>
</dbReference>
<dbReference type="AlphaFoldDB" id="A2BLX2"/>
<dbReference type="HOGENOM" id="CLU_076812_4_0_2"/>
<evidence type="ECO:0000256" key="2">
    <source>
        <dbReference type="PROSITE-ProRule" id="PRU00703"/>
    </source>
</evidence>
<dbReference type="InterPro" id="IPR000644">
    <property type="entry name" value="CBS_dom"/>
</dbReference>
<dbReference type="EnsemblBacteria" id="ABM80983">
    <property type="protein sequence ID" value="ABM80983"/>
    <property type="gene ID" value="Hbut_1146"/>
</dbReference>
<dbReference type="CDD" id="cd02205">
    <property type="entry name" value="CBS_pair_SF"/>
    <property type="match status" value="1"/>
</dbReference>
<dbReference type="Pfam" id="PF00571">
    <property type="entry name" value="CBS"/>
    <property type="match status" value="3"/>
</dbReference>
<name>A2BLX2_HYPBU</name>
<dbReference type="PANTHER" id="PTHR43080:SF2">
    <property type="entry name" value="CBS DOMAIN-CONTAINING PROTEIN"/>
    <property type="match status" value="1"/>
</dbReference>
<dbReference type="EMBL" id="CP000493">
    <property type="protein sequence ID" value="ABM80983.1"/>
    <property type="molecule type" value="Genomic_DNA"/>
</dbReference>
<dbReference type="SUPFAM" id="SSF54631">
    <property type="entry name" value="CBS-domain pair"/>
    <property type="match status" value="2"/>
</dbReference>
<dbReference type="eggNOG" id="arCOG00602">
    <property type="taxonomic scope" value="Archaea"/>
</dbReference>
<dbReference type="PROSITE" id="PS51371">
    <property type="entry name" value="CBS"/>
    <property type="match status" value="3"/>
</dbReference>
<dbReference type="SMART" id="SM00116">
    <property type="entry name" value="CBS"/>
    <property type="match status" value="3"/>
</dbReference>
<keyword evidence="1 2" id="KW-0129">CBS domain</keyword>
<evidence type="ECO:0000313" key="4">
    <source>
        <dbReference type="EMBL" id="ABM80983.1"/>
    </source>
</evidence>
<evidence type="ECO:0000259" key="3">
    <source>
        <dbReference type="PROSITE" id="PS51371"/>
    </source>
</evidence>
<dbReference type="STRING" id="415426.Hbut_1146"/>
<organism evidence="4 5">
    <name type="scientific">Hyperthermus butylicus (strain DSM 5456 / JCM 9403 / PLM1-5)</name>
    <dbReference type="NCBI Taxonomy" id="415426"/>
    <lineage>
        <taxon>Archaea</taxon>
        <taxon>Thermoproteota</taxon>
        <taxon>Thermoprotei</taxon>
        <taxon>Desulfurococcales</taxon>
        <taxon>Pyrodictiaceae</taxon>
        <taxon>Hyperthermus</taxon>
    </lineage>
</organism>
<dbReference type="KEGG" id="hbu:Hbut_1146"/>
<protein>
    <submittedName>
        <fullName evidence="4">Conserved archaeal protein</fullName>
    </submittedName>
</protein>
<gene>
    <name evidence="4" type="ordered locus">Hbut_1146</name>
</gene>
<dbReference type="InterPro" id="IPR051257">
    <property type="entry name" value="Diverse_CBS-Domain"/>
</dbReference>
<feature type="domain" description="CBS" evidence="3">
    <location>
        <begin position="115"/>
        <end position="172"/>
    </location>
</feature>